<protein>
    <submittedName>
        <fullName evidence="8">Neuropeptide B</fullName>
    </submittedName>
</protein>
<comment type="similarity">
    <text evidence="2">Belongs to the neuropeptide B/W family.</text>
</comment>
<evidence type="ECO:0000256" key="3">
    <source>
        <dbReference type="ARBA" id="ARBA00022525"/>
    </source>
</evidence>
<dbReference type="InParanoid" id="A0A6P5LL79"/>
<dbReference type="FunCoup" id="A0A6P5LL79">
    <property type="interactions" value="558"/>
</dbReference>
<evidence type="ECO:0000256" key="4">
    <source>
        <dbReference type="ARBA" id="ARBA00022685"/>
    </source>
</evidence>
<keyword evidence="6 8" id="KW-0527">Neuropeptide</keyword>
<accession>A0A6P5LL79</accession>
<dbReference type="Proteomes" id="UP000515140">
    <property type="component" value="Unplaced"/>
</dbReference>
<dbReference type="AlphaFoldDB" id="A0A6P5LL79"/>
<dbReference type="InterPro" id="IPR013297">
    <property type="entry name" value="Neuropept_BW_pre"/>
</dbReference>
<proteinExistence type="inferred from homology"/>
<dbReference type="CTD" id="256933"/>
<evidence type="ECO:0000256" key="6">
    <source>
        <dbReference type="ARBA" id="ARBA00023320"/>
    </source>
</evidence>
<evidence type="ECO:0000313" key="8">
    <source>
        <dbReference type="RefSeq" id="XP_020856551.1"/>
    </source>
</evidence>
<dbReference type="GeneID" id="110218277"/>
<evidence type="ECO:0000256" key="5">
    <source>
        <dbReference type="ARBA" id="ARBA00022729"/>
    </source>
</evidence>
<sequence>MPCSTSDIKSNRAPQRLRACGRWKKGYYSLSVVSLSHLSSPMPSPGKLVAALLALGLLLVPPSHAWYKQSAGPSYYSVGRASGLLSGIRRSPYARRSDLVQDSGDTGNSAFPEPRTSLRNLAVCVKDITPNLQSCELLPDGLGTFQCKADVFLSLDSADCLST</sequence>
<keyword evidence="4" id="KW-0165">Cleavage on pair of basic residues</keyword>
<reference evidence="8" key="1">
    <citation type="submission" date="2025-08" db="UniProtKB">
        <authorList>
            <consortium name="RefSeq"/>
        </authorList>
    </citation>
    <scope>IDENTIFICATION</scope>
    <source>
        <tissue evidence="8">Spleen</tissue>
    </source>
</reference>
<name>A0A6P5LL79_PHACI</name>
<organism evidence="7 8">
    <name type="scientific">Phascolarctos cinereus</name>
    <name type="common">Koala</name>
    <dbReference type="NCBI Taxonomy" id="38626"/>
    <lineage>
        <taxon>Eukaryota</taxon>
        <taxon>Metazoa</taxon>
        <taxon>Chordata</taxon>
        <taxon>Craniata</taxon>
        <taxon>Vertebrata</taxon>
        <taxon>Euteleostomi</taxon>
        <taxon>Mammalia</taxon>
        <taxon>Metatheria</taxon>
        <taxon>Diprotodontia</taxon>
        <taxon>Phascolarctidae</taxon>
        <taxon>Phascolarctos</taxon>
    </lineage>
</organism>
<dbReference type="PANTHER" id="PTHR28553:SF1">
    <property type="entry name" value="NEUROPEPTIDE B"/>
    <property type="match status" value="1"/>
</dbReference>
<dbReference type="PRINTS" id="PR01889">
    <property type="entry name" value="PPNRPEPTIDEB"/>
</dbReference>
<dbReference type="RefSeq" id="XP_020856551.1">
    <property type="nucleotide sequence ID" value="XM_021000892.1"/>
</dbReference>
<dbReference type="KEGG" id="pcw:110218277"/>
<gene>
    <name evidence="8" type="primary">NPB</name>
</gene>
<dbReference type="PANTHER" id="PTHR28553">
    <property type="entry name" value="NEUROPEPTIDE B"/>
    <property type="match status" value="1"/>
</dbReference>
<dbReference type="GO" id="GO:0007631">
    <property type="term" value="P:feeding behavior"/>
    <property type="evidence" value="ECO:0007669"/>
    <property type="project" value="TreeGrafter"/>
</dbReference>
<comment type="subcellular location">
    <subcellularLocation>
        <location evidence="1">Secreted</location>
    </subcellularLocation>
</comment>
<evidence type="ECO:0000256" key="2">
    <source>
        <dbReference type="ARBA" id="ARBA00005292"/>
    </source>
</evidence>
<dbReference type="PRINTS" id="PR01888">
    <property type="entry name" value="NROPEPTIDEBW"/>
</dbReference>
<evidence type="ECO:0000313" key="7">
    <source>
        <dbReference type="Proteomes" id="UP000515140"/>
    </source>
</evidence>
<dbReference type="GO" id="GO:0007218">
    <property type="term" value="P:neuropeptide signaling pathway"/>
    <property type="evidence" value="ECO:0007669"/>
    <property type="project" value="UniProtKB-KW"/>
</dbReference>
<keyword evidence="7" id="KW-1185">Reference proteome</keyword>
<dbReference type="OMA" id="VFQCKAD"/>
<dbReference type="Pfam" id="PF15180">
    <property type="entry name" value="NPBW"/>
    <property type="match status" value="1"/>
</dbReference>
<dbReference type="GO" id="GO:0001664">
    <property type="term" value="F:G protein-coupled receptor binding"/>
    <property type="evidence" value="ECO:0007669"/>
    <property type="project" value="InterPro"/>
</dbReference>
<keyword evidence="3" id="KW-0964">Secreted</keyword>
<dbReference type="GO" id="GO:0005576">
    <property type="term" value="C:extracellular region"/>
    <property type="evidence" value="ECO:0007669"/>
    <property type="project" value="UniProtKB-SubCell"/>
</dbReference>
<evidence type="ECO:0000256" key="1">
    <source>
        <dbReference type="ARBA" id="ARBA00004613"/>
    </source>
</evidence>
<dbReference type="InterPro" id="IPR013298">
    <property type="entry name" value="Neuropept_B_pre"/>
</dbReference>
<keyword evidence="5" id="KW-0732">Signal</keyword>